<protein>
    <recommendedName>
        <fullName evidence="1">ATPase AAA-type core domain-containing protein</fullName>
    </recommendedName>
</protein>
<dbReference type="PANTHER" id="PTHR40396:SF1">
    <property type="entry name" value="ATPASE AAA-TYPE CORE DOMAIN-CONTAINING PROTEIN"/>
    <property type="match status" value="1"/>
</dbReference>
<dbReference type="GO" id="GO:0005524">
    <property type="term" value="F:ATP binding"/>
    <property type="evidence" value="ECO:0007669"/>
    <property type="project" value="InterPro"/>
</dbReference>
<evidence type="ECO:0000313" key="3">
    <source>
        <dbReference type="Proteomes" id="UP000193929"/>
    </source>
</evidence>
<dbReference type="RefSeq" id="WP_084887373.1">
    <property type="nucleotide sequence ID" value="NZ_NCVF01000021.1"/>
</dbReference>
<sequence length="490" mass="55747">MVSKLKNIKIENFKSFEGQNTFYVEELTTIIGLNASGKSNLIEALSILSMIGRDTLLTNALNNSSKVTLPIRGEAQGCLRGAKKTFGLGCTIEKSNGNELDYFIKFKVEDNDRVFVDEESLFELNKKKSNEKSLIYKTVKNSKSIADISVEYDNKKRGKNPRITMDRSRSVLSQLDENRIETNTQLVNFYDLIEDMSKKGENSFNINDIDKISSKKITIFEEINIVRKVLNSMFILNIDSKMIRNYARRDNSQLTYNAGNLSSVLDRLYLDVRRYKRYTDEKSLPIGITQRAIENLKERKKAWDRLLATIDIIPEYKISDLSITVTPAPYRDVIFTCIEQIEDKNVKIPATSLSDGTISVIAITTAVLTYPDNSIIVIDEFDNGIHHSKAIKFLEKIQEIARQRRITLVLTTHNTTLLNSLKGKEYNGINIIHREKESSNSKIIRFIEIPNYEKIIATGGVGQAVAKDGLLSYLEQKESDIELPDWLKGL</sequence>
<dbReference type="EMBL" id="NCVF01000021">
    <property type="protein sequence ID" value="ORO94622.1"/>
    <property type="molecule type" value="Genomic_DNA"/>
</dbReference>
<dbReference type="InterPro" id="IPR027417">
    <property type="entry name" value="P-loop_NTPase"/>
</dbReference>
<gene>
    <name evidence="2" type="ORF">B7700_04365</name>
</gene>
<proteinExistence type="predicted"/>
<evidence type="ECO:0000259" key="1">
    <source>
        <dbReference type="Pfam" id="PF13304"/>
    </source>
</evidence>
<dbReference type="Gene3D" id="3.40.50.300">
    <property type="entry name" value="P-loop containing nucleotide triphosphate hydrolases"/>
    <property type="match status" value="2"/>
</dbReference>
<dbReference type="GO" id="GO:0016887">
    <property type="term" value="F:ATP hydrolysis activity"/>
    <property type="evidence" value="ECO:0007669"/>
    <property type="project" value="InterPro"/>
</dbReference>
<evidence type="ECO:0000313" key="2">
    <source>
        <dbReference type="EMBL" id="ORO94622.1"/>
    </source>
</evidence>
<accession>A0A1X1K574</accession>
<dbReference type="Pfam" id="PF13304">
    <property type="entry name" value="AAA_21"/>
    <property type="match status" value="1"/>
</dbReference>
<reference evidence="2 3" key="1">
    <citation type="journal article" date="2016" name="Eur. J. Clin. Microbiol. Infect. Dis.">
        <title>Whole genome sequencing as a tool for phylogenetic analysis of clinical strains of Mitis group streptococci.</title>
        <authorList>
            <person name="Rasmussen L.H."/>
            <person name="Dargis R."/>
            <person name="Hojholt K."/>
            <person name="Christensen J.J."/>
            <person name="Skovgaard O."/>
            <person name="Justesen U.S."/>
            <person name="Rosenvinge F.S."/>
            <person name="Moser C."/>
            <person name="Lukjancenko O."/>
            <person name="Rasmussen S."/>
            <person name="Nielsen X.C."/>
        </authorList>
    </citation>
    <scope>NUCLEOTIDE SEQUENCE [LARGE SCALE GENOMIC DNA]</scope>
    <source>
        <strain evidence="2 3">RH_50275_09</strain>
    </source>
</reference>
<comment type="caution">
    <text evidence="2">The sequence shown here is derived from an EMBL/GenBank/DDBJ whole genome shotgun (WGS) entry which is preliminary data.</text>
</comment>
<dbReference type="InterPro" id="IPR003959">
    <property type="entry name" value="ATPase_AAA_core"/>
</dbReference>
<organism evidence="2 3">
    <name type="scientific">Streptococcus mitis</name>
    <dbReference type="NCBI Taxonomy" id="28037"/>
    <lineage>
        <taxon>Bacteria</taxon>
        <taxon>Bacillati</taxon>
        <taxon>Bacillota</taxon>
        <taxon>Bacilli</taxon>
        <taxon>Lactobacillales</taxon>
        <taxon>Streptococcaceae</taxon>
        <taxon>Streptococcus</taxon>
        <taxon>Streptococcus mitis group</taxon>
    </lineage>
</organism>
<dbReference type="SUPFAM" id="SSF52540">
    <property type="entry name" value="P-loop containing nucleoside triphosphate hydrolases"/>
    <property type="match status" value="1"/>
</dbReference>
<dbReference type="Proteomes" id="UP000193929">
    <property type="component" value="Unassembled WGS sequence"/>
</dbReference>
<name>A0A1X1K574_STRMT</name>
<dbReference type="PANTHER" id="PTHR40396">
    <property type="entry name" value="ATPASE-LIKE PROTEIN"/>
    <property type="match status" value="1"/>
</dbReference>
<feature type="domain" description="ATPase AAA-type core" evidence="1">
    <location>
        <begin position="27"/>
        <end position="419"/>
    </location>
</feature>
<dbReference type="AlphaFoldDB" id="A0A1X1K574"/>